<proteinExistence type="predicted"/>
<dbReference type="Pfam" id="PF16165">
    <property type="entry name" value="Ferlin_C"/>
    <property type="match status" value="1"/>
</dbReference>
<reference evidence="3" key="1">
    <citation type="submission" date="2021-02" db="EMBL/GenBank/DDBJ databases">
        <authorList>
            <person name="Nowell W R."/>
        </authorList>
    </citation>
    <scope>NUCLEOTIDE SEQUENCE</scope>
</reference>
<name>A0A8S2YQ69_9BILA</name>
<dbReference type="AlphaFoldDB" id="A0A8S2YQ69"/>
<evidence type="ECO:0000313" key="4">
    <source>
        <dbReference type="Proteomes" id="UP000681720"/>
    </source>
</evidence>
<sequence>GKVEAEFTLLTAEEAEKTLVGKAREGPQPLDEPNRPKTSFL</sequence>
<feature type="domain" description="Ferlin C-terminal" evidence="2">
    <location>
        <begin position="1"/>
        <end position="40"/>
    </location>
</feature>
<comment type="caution">
    <text evidence="3">The sequence shown here is derived from an EMBL/GenBank/DDBJ whole genome shotgun (WGS) entry which is preliminary data.</text>
</comment>
<evidence type="ECO:0000256" key="1">
    <source>
        <dbReference type="SAM" id="MobiDB-lite"/>
    </source>
</evidence>
<dbReference type="EMBL" id="CAJOBJ010097484">
    <property type="protein sequence ID" value="CAF4571450.1"/>
    <property type="molecule type" value="Genomic_DNA"/>
</dbReference>
<evidence type="ECO:0000313" key="3">
    <source>
        <dbReference type="EMBL" id="CAF4571450.1"/>
    </source>
</evidence>
<dbReference type="Proteomes" id="UP000681720">
    <property type="component" value="Unassembled WGS sequence"/>
</dbReference>
<feature type="non-terminal residue" evidence="3">
    <location>
        <position position="1"/>
    </location>
</feature>
<organism evidence="3 4">
    <name type="scientific">Rotaria magnacalcarata</name>
    <dbReference type="NCBI Taxonomy" id="392030"/>
    <lineage>
        <taxon>Eukaryota</taxon>
        <taxon>Metazoa</taxon>
        <taxon>Spiralia</taxon>
        <taxon>Gnathifera</taxon>
        <taxon>Rotifera</taxon>
        <taxon>Eurotatoria</taxon>
        <taxon>Bdelloidea</taxon>
        <taxon>Philodinida</taxon>
        <taxon>Philodinidae</taxon>
        <taxon>Rotaria</taxon>
    </lineage>
</organism>
<evidence type="ECO:0000259" key="2">
    <source>
        <dbReference type="Pfam" id="PF16165"/>
    </source>
</evidence>
<feature type="region of interest" description="Disordered" evidence="1">
    <location>
        <begin position="18"/>
        <end position="41"/>
    </location>
</feature>
<gene>
    <name evidence="3" type="ORF">GIL414_LOCUS37686</name>
</gene>
<feature type="non-terminal residue" evidence="3">
    <location>
        <position position="41"/>
    </location>
</feature>
<protein>
    <recommendedName>
        <fullName evidence="2">Ferlin C-terminal domain-containing protein</fullName>
    </recommendedName>
</protein>
<dbReference type="InterPro" id="IPR032362">
    <property type="entry name" value="Ferlin_C"/>
</dbReference>
<accession>A0A8S2YQ69</accession>